<feature type="domain" description="NAD(P)-binding" evidence="1">
    <location>
        <begin position="7"/>
        <end position="179"/>
    </location>
</feature>
<name>A0ABV6X7U2_9ACTN</name>
<accession>A0ABV6X7U2</accession>
<evidence type="ECO:0000313" key="2">
    <source>
        <dbReference type="EMBL" id="MFC1434360.1"/>
    </source>
</evidence>
<dbReference type="Gene3D" id="3.40.50.720">
    <property type="entry name" value="NAD(P)-binding Rossmann-like Domain"/>
    <property type="match status" value="1"/>
</dbReference>
<sequence length="281" mass="29896">MTILVTGARGHVARSLVQQLLAADPEVKVRAAGRVPEAVRLPVGVELVRADLAEPATLGPALTGAAEVFLYAEQRGLQGFLTEAQAAGVAHIVLLSAAGADPASEDAITRAHGEAEQAVARSGIPWTFLRPGGFATNRLLWADTVRTHGVVHEAFPDSHSSLIHEADIAAVALHALTEPGHHGKAYTLTGPESLTGRRHVELLAEAIGRPLRIEPQSLDDYRRALSRWPPEIVEARIRRIAALVDRPAPVTDTVREVTGHPARSFATWAADHTADFGCSTA</sequence>
<dbReference type="Gene3D" id="3.90.25.10">
    <property type="entry name" value="UDP-galactose 4-epimerase, domain 1"/>
    <property type="match status" value="1"/>
</dbReference>
<dbReference type="EMBL" id="JBHEZY010000013">
    <property type="protein sequence ID" value="MFC1434360.1"/>
    <property type="molecule type" value="Genomic_DNA"/>
</dbReference>
<proteinExistence type="predicted"/>
<reference evidence="2 3" key="1">
    <citation type="submission" date="2024-09" db="EMBL/GenBank/DDBJ databases">
        <authorList>
            <person name="Lee S.D."/>
        </authorList>
    </citation>
    <scope>NUCLEOTIDE SEQUENCE [LARGE SCALE GENOMIC DNA]</scope>
    <source>
        <strain evidence="2 3">N1-3</strain>
    </source>
</reference>
<protein>
    <submittedName>
        <fullName evidence="2">NAD(P)H-binding protein</fullName>
    </submittedName>
</protein>
<dbReference type="PANTHER" id="PTHR43162">
    <property type="match status" value="1"/>
</dbReference>
<dbReference type="InterPro" id="IPR016040">
    <property type="entry name" value="NAD(P)-bd_dom"/>
</dbReference>
<dbReference type="Proteomes" id="UP001592530">
    <property type="component" value="Unassembled WGS sequence"/>
</dbReference>
<organism evidence="2 3">
    <name type="scientific">Streptacidiphilus alkalitolerans</name>
    <dbReference type="NCBI Taxonomy" id="3342712"/>
    <lineage>
        <taxon>Bacteria</taxon>
        <taxon>Bacillati</taxon>
        <taxon>Actinomycetota</taxon>
        <taxon>Actinomycetes</taxon>
        <taxon>Kitasatosporales</taxon>
        <taxon>Streptomycetaceae</taxon>
        <taxon>Streptacidiphilus</taxon>
    </lineage>
</organism>
<gene>
    <name evidence="2" type="ORF">ACEZDB_27340</name>
</gene>
<dbReference type="PANTHER" id="PTHR43162:SF1">
    <property type="entry name" value="PRESTALK A DIFFERENTIATION PROTEIN A"/>
    <property type="match status" value="1"/>
</dbReference>
<evidence type="ECO:0000259" key="1">
    <source>
        <dbReference type="Pfam" id="PF13460"/>
    </source>
</evidence>
<dbReference type="SUPFAM" id="SSF51735">
    <property type="entry name" value="NAD(P)-binding Rossmann-fold domains"/>
    <property type="match status" value="1"/>
</dbReference>
<comment type="caution">
    <text evidence="2">The sequence shown here is derived from an EMBL/GenBank/DDBJ whole genome shotgun (WGS) entry which is preliminary data.</text>
</comment>
<dbReference type="InterPro" id="IPR051604">
    <property type="entry name" value="Ergot_Alk_Oxidoreductase"/>
</dbReference>
<dbReference type="InterPro" id="IPR036291">
    <property type="entry name" value="NAD(P)-bd_dom_sf"/>
</dbReference>
<dbReference type="Pfam" id="PF13460">
    <property type="entry name" value="NAD_binding_10"/>
    <property type="match status" value="1"/>
</dbReference>
<dbReference type="RefSeq" id="WP_380556784.1">
    <property type="nucleotide sequence ID" value="NZ_JBHEZY010000013.1"/>
</dbReference>
<evidence type="ECO:0000313" key="3">
    <source>
        <dbReference type="Proteomes" id="UP001592530"/>
    </source>
</evidence>